<dbReference type="InterPro" id="IPR036272">
    <property type="entry name" value="Methuselah_N_sf"/>
</dbReference>
<dbReference type="InterPro" id="IPR023311">
    <property type="entry name" value="Methusela_ecto_dom_2"/>
</dbReference>
<feature type="transmembrane region" description="Helical" evidence="14">
    <location>
        <begin position="452"/>
        <end position="473"/>
    </location>
</feature>
<dbReference type="Proteomes" id="UP000007801">
    <property type="component" value="Unassembled WGS sequence"/>
</dbReference>
<dbReference type="OrthoDB" id="6134459at2759"/>
<dbReference type="Gene3D" id="2.30.160.11">
    <property type="match status" value="1"/>
</dbReference>
<dbReference type="InParanoid" id="A0A0P8XSA5"/>
<comment type="subcellular location">
    <subcellularLocation>
        <location evidence="1">Cell membrane</location>
        <topology evidence="1">Multi-pass membrane protein</topology>
    </subcellularLocation>
</comment>
<evidence type="ECO:0000256" key="12">
    <source>
        <dbReference type="ARBA" id="ARBA00023224"/>
    </source>
</evidence>
<feature type="transmembrane region" description="Helical" evidence="14">
    <location>
        <begin position="399"/>
        <end position="421"/>
    </location>
</feature>
<keyword evidence="6 14" id="KW-1133">Transmembrane helix</keyword>
<dbReference type="Pfam" id="PF00002">
    <property type="entry name" value="7tm_2"/>
    <property type="match status" value="1"/>
</dbReference>
<evidence type="ECO:0000313" key="17">
    <source>
        <dbReference type="Proteomes" id="UP000007801"/>
    </source>
</evidence>
<name>A0A0P8XSA5_DROAN</name>
<keyword evidence="3" id="KW-1003">Cell membrane</keyword>
<dbReference type="InterPro" id="IPR000832">
    <property type="entry name" value="GPCR_2_secretin-like"/>
</dbReference>
<dbReference type="STRING" id="7217.A0A0P8XSA5"/>
<dbReference type="GO" id="GO:0008340">
    <property type="term" value="P:determination of adult lifespan"/>
    <property type="evidence" value="ECO:0007669"/>
    <property type="project" value="UniProtKB-ARBA"/>
</dbReference>
<dbReference type="FunFam" id="1.20.1070.10:FF:000297">
    <property type="entry name" value="G-protein coupled receptor Mth"/>
    <property type="match status" value="1"/>
</dbReference>
<evidence type="ECO:0000256" key="2">
    <source>
        <dbReference type="ARBA" id="ARBA00008979"/>
    </source>
</evidence>
<dbReference type="GO" id="GO:0005886">
    <property type="term" value="C:plasma membrane"/>
    <property type="evidence" value="ECO:0007669"/>
    <property type="project" value="UniProtKB-SubCell"/>
</dbReference>
<feature type="compositionally biased region" description="Basic and acidic residues" evidence="13">
    <location>
        <begin position="533"/>
        <end position="542"/>
    </location>
</feature>
<feature type="domain" description="G-protein coupled receptors family 2 profile 2" evidence="15">
    <location>
        <begin position="240"/>
        <end position="505"/>
    </location>
</feature>
<evidence type="ECO:0000256" key="6">
    <source>
        <dbReference type="ARBA" id="ARBA00022989"/>
    </source>
</evidence>
<evidence type="ECO:0000256" key="7">
    <source>
        <dbReference type="ARBA" id="ARBA00023040"/>
    </source>
</evidence>
<dbReference type="CDD" id="cd15039">
    <property type="entry name" value="7tmB3_Methuselah-like"/>
    <property type="match status" value="1"/>
</dbReference>
<dbReference type="EMBL" id="CH902618">
    <property type="protein sequence ID" value="KPU77553.1"/>
    <property type="molecule type" value="Genomic_DNA"/>
</dbReference>
<keyword evidence="7" id="KW-0297">G-protein coupled receptor</keyword>
<dbReference type="AlphaFoldDB" id="A0A0P8XSA5"/>
<feature type="transmembrane region" description="Helical" evidence="14">
    <location>
        <begin position="344"/>
        <end position="365"/>
    </location>
</feature>
<dbReference type="InterPro" id="IPR010596">
    <property type="entry name" value="Methuselah_N_dom"/>
</dbReference>
<evidence type="ECO:0000256" key="13">
    <source>
        <dbReference type="SAM" id="MobiDB-lite"/>
    </source>
</evidence>
<dbReference type="GO" id="GO:0008528">
    <property type="term" value="F:G protein-coupled peptide receptor activity"/>
    <property type="evidence" value="ECO:0007669"/>
    <property type="project" value="TreeGrafter"/>
</dbReference>
<comment type="similarity">
    <text evidence="2">Belongs to the G-protein coupled receptor 2 family. Mth subfamily.</text>
</comment>
<evidence type="ECO:0000256" key="1">
    <source>
        <dbReference type="ARBA" id="ARBA00004651"/>
    </source>
</evidence>
<proteinExistence type="inferred from homology"/>
<keyword evidence="8 14" id="KW-0472">Membrane</keyword>
<dbReference type="InterPro" id="IPR044860">
    <property type="entry name" value="Methusela_ecto_dom_1"/>
</dbReference>
<dbReference type="PANTHER" id="PTHR47154:SF2">
    <property type="entry name" value="G-PROTEIN COUPLED RECEPTOR MTH-RELATED"/>
    <property type="match status" value="1"/>
</dbReference>
<evidence type="ECO:0000256" key="9">
    <source>
        <dbReference type="ARBA" id="ARBA00023157"/>
    </source>
</evidence>
<protein>
    <submittedName>
        <fullName evidence="16">Uncharacterized protein, isoform C</fullName>
    </submittedName>
</protein>
<evidence type="ECO:0000256" key="11">
    <source>
        <dbReference type="ARBA" id="ARBA00023180"/>
    </source>
</evidence>
<evidence type="ECO:0000256" key="4">
    <source>
        <dbReference type="ARBA" id="ARBA00022692"/>
    </source>
</evidence>
<dbReference type="KEGG" id="dan:6507503"/>
<feature type="compositionally biased region" description="Acidic residues" evidence="13">
    <location>
        <begin position="522"/>
        <end position="532"/>
    </location>
</feature>
<feature type="region of interest" description="Disordered" evidence="13">
    <location>
        <begin position="519"/>
        <end position="542"/>
    </location>
</feature>
<dbReference type="GO" id="GO:0007166">
    <property type="term" value="P:cell surface receptor signaling pathway"/>
    <property type="evidence" value="ECO:0007669"/>
    <property type="project" value="InterPro"/>
</dbReference>
<keyword evidence="5" id="KW-0732">Signal</keyword>
<evidence type="ECO:0000313" key="16">
    <source>
        <dbReference type="EMBL" id="KPU77553.1"/>
    </source>
</evidence>
<feature type="transmembrane region" description="Helical" evidence="14">
    <location>
        <begin position="310"/>
        <end position="332"/>
    </location>
</feature>
<keyword evidence="9" id="KW-1015">Disulfide bond</keyword>
<keyword evidence="12" id="KW-0807">Transducer</keyword>
<feature type="transmembrane region" description="Helical" evidence="14">
    <location>
        <begin position="485"/>
        <end position="503"/>
    </location>
</feature>
<dbReference type="SUPFAM" id="SSF63877">
    <property type="entry name" value="Methuselah ectodomain"/>
    <property type="match status" value="1"/>
</dbReference>
<feature type="transmembrane region" description="Helical" evidence="14">
    <location>
        <begin position="277"/>
        <end position="298"/>
    </location>
</feature>
<dbReference type="Pfam" id="PF06652">
    <property type="entry name" value="Methuselah_N"/>
    <property type="match status" value="1"/>
</dbReference>
<reference evidence="16 17" key="1">
    <citation type="journal article" date="2007" name="Nature">
        <title>Evolution of genes and genomes on the Drosophila phylogeny.</title>
        <authorList>
            <consortium name="Drosophila 12 Genomes Consortium"/>
            <person name="Clark A.G."/>
            <person name="Eisen M.B."/>
            <person name="Smith D.R."/>
            <person name="Bergman C.M."/>
            <person name="Oliver B."/>
            <person name="Markow T.A."/>
            <person name="Kaufman T.C."/>
            <person name="Kellis M."/>
            <person name="Gelbart W."/>
            <person name="Iyer V.N."/>
            <person name="Pollard D.A."/>
            <person name="Sackton T.B."/>
            <person name="Larracuente A.M."/>
            <person name="Singh N.D."/>
            <person name="Abad J.P."/>
            <person name="Abt D.N."/>
            <person name="Adryan B."/>
            <person name="Aguade M."/>
            <person name="Akashi H."/>
            <person name="Anderson W.W."/>
            <person name="Aquadro C.F."/>
            <person name="Ardell D.H."/>
            <person name="Arguello R."/>
            <person name="Artieri C.G."/>
            <person name="Barbash D.A."/>
            <person name="Barker D."/>
            <person name="Barsanti P."/>
            <person name="Batterham P."/>
            <person name="Batzoglou S."/>
            <person name="Begun D."/>
            <person name="Bhutkar A."/>
            <person name="Blanco E."/>
            <person name="Bosak S.A."/>
            <person name="Bradley R.K."/>
            <person name="Brand A.D."/>
            <person name="Brent M.R."/>
            <person name="Brooks A.N."/>
            <person name="Brown R.H."/>
            <person name="Butlin R.K."/>
            <person name="Caggese C."/>
            <person name="Calvi B.R."/>
            <person name="Bernardo de Carvalho A."/>
            <person name="Caspi A."/>
            <person name="Castrezana S."/>
            <person name="Celniker S.E."/>
            <person name="Chang J.L."/>
            <person name="Chapple C."/>
            <person name="Chatterji S."/>
            <person name="Chinwalla A."/>
            <person name="Civetta A."/>
            <person name="Clifton S.W."/>
            <person name="Comeron J.M."/>
            <person name="Costello J.C."/>
            <person name="Coyne J.A."/>
            <person name="Daub J."/>
            <person name="David R.G."/>
            <person name="Delcher A.L."/>
            <person name="Delehaunty K."/>
            <person name="Do C.B."/>
            <person name="Ebling H."/>
            <person name="Edwards K."/>
            <person name="Eickbush T."/>
            <person name="Evans J.D."/>
            <person name="Filipski A."/>
            <person name="Findeiss S."/>
            <person name="Freyhult E."/>
            <person name="Fulton L."/>
            <person name="Fulton R."/>
            <person name="Garcia A.C."/>
            <person name="Gardiner A."/>
            <person name="Garfield D.A."/>
            <person name="Garvin B.E."/>
            <person name="Gibson G."/>
            <person name="Gilbert D."/>
            <person name="Gnerre S."/>
            <person name="Godfrey J."/>
            <person name="Good R."/>
            <person name="Gotea V."/>
            <person name="Gravely B."/>
            <person name="Greenberg A.J."/>
            <person name="Griffiths-Jones S."/>
            <person name="Gross S."/>
            <person name="Guigo R."/>
            <person name="Gustafson E.A."/>
            <person name="Haerty W."/>
            <person name="Hahn M.W."/>
            <person name="Halligan D.L."/>
            <person name="Halpern A.L."/>
            <person name="Halter G.M."/>
            <person name="Han M.V."/>
            <person name="Heger A."/>
            <person name="Hillier L."/>
            <person name="Hinrichs A.S."/>
            <person name="Holmes I."/>
            <person name="Hoskins R.A."/>
            <person name="Hubisz M.J."/>
            <person name="Hultmark D."/>
            <person name="Huntley M.A."/>
            <person name="Jaffe D.B."/>
            <person name="Jagadeeshan S."/>
            <person name="Jeck W.R."/>
            <person name="Johnson J."/>
            <person name="Jones C.D."/>
            <person name="Jordan W.C."/>
            <person name="Karpen G.H."/>
            <person name="Kataoka E."/>
            <person name="Keightley P.D."/>
            <person name="Kheradpour P."/>
            <person name="Kirkness E.F."/>
            <person name="Koerich L.B."/>
            <person name="Kristiansen K."/>
            <person name="Kudrna D."/>
            <person name="Kulathinal R.J."/>
            <person name="Kumar S."/>
            <person name="Kwok R."/>
            <person name="Lander E."/>
            <person name="Langley C.H."/>
            <person name="Lapoint R."/>
            <person name="Lazzaro B.P."/>
            <person name="Lee S.J."/>
            <person name="Levesque L."/>
            <person name="Li R."/>
            <person name="Lin C.F."/>
            <person name="Lin M.F."/>
            <person name="Lindblad-Toh K."/>
            <person name="Llopart A."/>
            <person name="Long M."/>
            <person name="Low L."/>
            <person name="Lozovsky E."/>
            <person name="Lu J."/>
            <person name="Luo M."/>
            <person name="Machado C.A."/>
            <person name="Makalowski W."/>
            <person name="Marzo M."/>
            <person name="Matsuda M."/>
            <person name="Matzkin L."/>
            <person name="McAllister B."/>
            <person name="McBride C.S."/>
            <person name="McKernan B."/>
            <person name="McKernan K."/>
            <person name="Mendez-Lago M."/>
            <person name="Minx P."/>
            <person name="Mollenhauer M.U."/>
            <person name="Montooth K."/>
            <person name="Mount S.M."/>
            <person name="Mu X."/>
            <person name="Myers E."/>
            <person name="Negre B."/>
            <person name="Newfeld S."/>
            <person name="Nielsen R."/>
            <person name="Noor M.A."/>
            <person name="O'Grady P."/>
            <person name="Pachter L."/>
            <person name="Papaceit M."/>
            <person name="Parisi M.J."/>
            <person name="Parisi M."/>
            <person name="Parts L."/>
            <person name="Pedersen J.S."/>
            <person name="Pesole G."/>
            <person name="Phillippy A.M."/>
            <person name="Ponting C.P."/>
            <person name="Pop M."/>
            <person name="Porcelli D."/>
            <person name="Powell J.R."/>
            <person name="Prohaska S."/>
            <person name="Pruitt K."/>
            <person name="Puig M."/>
            <person name="Quesneville H."/>
            <person name="Ram K.R."/>
            <person name="Rand D."/>
            <person name="Rasmussen M.D."/>
            <person name="Reed L.K."/>
            <person name="Reenan R."/>
            <person name="Reily A."/>
            <person name="Remington K.A."/>
            <person name="Rieger T.T."/>
            <person name="Ritchie M.G."/>
            <person name="Robin C."/>
            <person name="Rogers Y.H."/>
            <person name="Rohde C."/>
            <person name="Rozas J."/>
            <person name="Rubenfield M.J."/>
            <person name="Ruiz A."/>
            <person name="Russo S."/>
            <person name="Salzberg S.L."/>
            <person name="Sanchez-Gracia A."/>
            <person name="Saranga D.J."/>
            <person name="Sato H."/>
            <person name="Schaeffer S.W."/>
            <person name="Schatz M.C."/>
            <person name="Schlenke T."/>
            <person name="Schwartz R."/>
            <person name="Segarra C."/>
            <person name="Singh R.S."/>
            <person name="Sirot L."/>
            <person name="Sirota M."/>
            <person name="Sisneros N.B."/>
            <person name="Smith C.D."/>
            <person name="Smith T.F."/>
            <person name="Spieth J."/>
            <person name="Stage D.E."/>
            <person name="Stark A."/>
            <person name="Stephan W."/>
            <person name="Strausberg R.L."/>
            <person name="Strempel S."/>
            <person name="Sturgill D."/>
            <person name="Sutton G."/>
            <person name="Sutton G.G."/>
            <person name="Tao W."/>
            <person name="Teichmann S."/>
            <person name="Tobari Y.N."/>
            <person name="Tomimura Y."/>
            <person name="Tsolas J.M."/>
            <person name="Valente V.L."/>
            <person name="Venter E."/>
            <person name="Venter J.C."/>
            <person name="Vicario S."/>
            <person name="Vieira F.G."/>
            <person name="Vilella A.J."/>
            <person name="Villasante A."/>
            <person name="Walenz B."/>
            <person name="Wang J."/>
            <person name="Wasserman M."/>
            <person name="Watts T."/>
            <person name="Wilson D."/>
            <person name="Wilson R.K."/>
            <person name="Wing R.A."/>
            <person name="Wolfner M.F."/>
            <person name="Wong A."/>
            <person name="Wong G.K."/>
            <person name="Wu C.I."/>
            <person name="Wu G."/>
            <person name="Yamamoto D."/>
            <person name="Yang H.P."/>
            <person name="Yang S.P."/>
            <person name="Yorke J.A."/>
            <person name="Yoshida K."/>
            <person name="Zdobnov E."/>
            <person name="Zhang P."/>
            <person name="Zhang Y."/>
            <person name="Zimin A.V."/>
            <person name="Baldwin J."/>
            <person name="Abdouelleil A."/>
            <person name="Abdulkadir J."/>
            <person name="Abebe A."/>
            <person name="Abera B."/>
            <person name="Abreu J."/>
            <person name="Acer S.C."/>
            <person name="Aftuck L."/>
            <person name="Alexander A."/>
            <person name="An P."/>
            <person name="Anderson E."/>
            <person name="Anderson S."/>
            <person name="Arachi H."/>
            <person name="Azer M."/>
            <person name="Bachantsang P."/>
            <person name="Barry A."/>
            <person name="Bayul T."/>
            <person name="Berlin A."/>
            <person name="Bessette D."/>
            <person name="Bloom T."/>
            <person name="Blye J."/>
            <person name="Boguslavskiy L."/>
            <person name="Bonnet C."/>
            <person name="Boukhgalter B."/>
            <person name="Bourzgui I."/>
            <person name="Brown A."/>
            <person name="Cahill P."/>
            <person name="Channer S."/>
            <person name="Cheshatsang Y."/>
            <person name="Chuda L."/>
            <person name="Citroen M."/>
            <person name="Collymore A."/>
            <person name="Cooke P."/>
            <person name="Costello M."/>
            <person name="D'Aco K."/>
            <person name="Daza R."/>
            <person name="De Haan G."/>
            <person name="DeGray S."/>
            <person name="DeMaso C."/>
            <person name="Dhargay N."/>
            <person name="Dooley K."/>
            <person name="Dooley E."/>
            <person name="Doricent M."/>
            <person name="Dorje P."/>
            <person name="Dorjee K."/>
            <person name="Dupes A."/>
            <person name="Elong R."/>
            <person name="Falk J."/>
            <person name="Farina A."/>
            <person name="Faro S."/>
            <person name="Ferguson D."/>
            <person name="Fisher S."/>
            <person name="Foley C.D."/>
            <person name="Franke A."/>
            <person name="Friedrich D."/>
            <person name="Gadbois L."/>
            <person name="Gearin G."/>
            <person name="Gearin C.R."/>
            <person name="Giannoukos G."/>
            <person name="Goode T."/>
            <person name="Graham J."/>
            <person name="Grandbois E."/>
            <person name="Grewal S."/>
            <person name="Gyaltsen K."/>
            <person name="Hafez N."/>
            <person name="Hagos B."/>
            <person name="Hall J."/>
            <person name="Henson C."/>
            <person name="Hollinger A."/>
            <person name="Honan T."/>
            <person name="Huard M.D."/>
            <person name="Hughes L."/>
            <person name="Hurhula B."/>
            <person name="Husby M.E."/>
            <person name="Kamat A."/>
            <person name="Kanga B."/>
            <person name="Kashin S."/>
            <person name="Khazanovich D."/>
            <person name="Kisner P."/>
            <person name="Lance K."/>
            <person name="Lara M."/>
            <person name="Lee W."/>
            <person name="Lennon N."/>
            <person name="Letendre F."/>
            <person name="LeVine R."/>
            <person name="Lipovsky A."/>
            <person name="Liu X."/>
            <person name="Liu J."/>
            <person name="Liu S."/>
            <person name="Lokyitsang T."/>
            <person name="Lokyitsang Y."/>
            <person name="Lubonja R."/>
            <person name="Lui A."/>
            <person name="MacDonald P."/>
            <person name="Magnisalis V."/>
            <person name="Maru K."/>
            <person name="Matthews C."/>
            <person name="McCusker W."/>
            <person name="McDonough S."/>
            <person name="Mehta T."/>
            <person name="Meldrim J."/>
            <person name="Meneus L."/>
            <person name="Mihai O."/>
            <person name="Mihalev A."/>
            <person name="Mihova T."/>
            <person name="Mittelman R."/>
            <person name="Mlenga V."/>
            <person name="Montmayeur A."/>
            <person name="Mulrain L."/>
            <person name="Navidi A."/>
            <person name="Naylor J."/>
            <person name="Negash T."/>
            <person name="Nguyen T."/>
            <person name="Nguyen N."/>
            <person name="Nicol R."/>
            <person name="Norbu C."/>
            <person name="Norbu N."/>
            <person name="Novod N."/>
            <person name="O'Neill B."/>
            <person name="Osman S."/>
            <person name="Markiewicz E."/>
            <person name="Oyono O.L."/>
            <person name="Patti C."/>
            <person name="Phunkhang P."/>
            <person name="Pierre F."/>
            <person name="Priest M."/>
            <person name="Raghuraman S."/>
            <person name="Rege F."/>
            <person name="Reyes R."/>
            <person name="Rise C."/>
            <person name="Rogov P."/>
            <person name="Ross K."/>
            <person name="Ryan E."/>
            <person name="Settipalli S."/>
            <person name="Shea T."/>
            <person name="Sherpa N."/>
            <person name="Shi L."/>
            <person name="Shih D."/>
            <person name="Sparrow T."/>
            <person name="Spaulding J."/>
            <person name="Stalker J."/>
            <person name="Stange-Thomann N."/>
            <person name="Stavropoulos S."/>
            <person name="Stone C."/>
            <person name="Strader C."/>
            <person name="Tesfaye S."/>
            <person name="Thomson T."/>
            <person name="Thoulutsang Y."/>
            <person name="Thoulutsang D."/>
            <person name="Topham K."/>
            <person name="Topping I."/>
            <person name="Tsamla T."/>
            <person name="Vassiliev H."/>
            <person name="Vo A."/>
            <person name="Wangchuk T."/>
            <person name="Wangdi T."/>
            <person name="Weiand M."/>
            <person name="Wilkinson J."/>
            <person name="Wilson A."/>
            <person name="Yadav S."/>
            <person name="Young G."/>
            <person name="Yu Q."/>
            <person name="Zembek L."/>
            <person name="Zhong D."/>
            <person name="Zimmer A."/>
            <person name="Zwirko Z."/>
            <person name="Jaffe D.B."/>
            <person name="Alvarez P."/>
            <person name="Brockman W."/>
            <person name="Butler J."/>
            <person name="Chin C."/>
            <person name="Gnerre S."/>
            <person name="Grabherr M."/>
            <person name="Kleber M."/>
            <person name="Mauceli E."/>
            <person name="MacCallum I."/>
        </authorList>
    </citation>
    <scope>NUCLEOTIDE SEQUENCE [LARGE SCALE GENOMIC DNA]</scope>
    <source>
        <strain evidence="17">Tucson 14024-0371.13</strain>
    </source>
</reference>
<dbReference type="FunCoup" id="A0A0P8XSA5">
    <property type="interactions" value="86"/>
</dbReference>
<dbReference type="FunFam" id="2.30.160.11:FF:000001">
    <property type="entry name" value="G-protein coupled receptor Mth"/>
    <property type="match status" value="1"/>
</dbReference>
<accession>A0A0P8XSA5</accession>
<evidence type="ECO:0000256" key="3">
    <source>
        <dbReference type="ARBA" id="ARBA00022475"/>
    </source>
</evidence>
<dbReference type="InterPro" id="IPR017981">
    <property type="entry name" value="GPCR_2-like_7TM"/>
</dbReference>
<evidence type="ECO:0000256" key="5">
    <source>
        <dbReference type="ARBA" id="ARBA00022729"/>
    </source>
</evidence>
<dbReference type="Gene3D" id="2.170.180.11">
    <property type="entry name" value="Methuselah ectodomain, domain 2"/>
    <property type="match status" value="1"/>
</dbReference>
<evidence type="ECO:0000256" key="14">
    <source>
        <dbReference type="SAM" id="Phobius"/>
    </source>
</evidence>
<feature type="transmembrane region" description="Helical" evidence="14">
    <location>
        <begin position="246"/>
        <end position="265"/>
    </location>
</feature>
<evidence type="ECO:0000256" key="8">
    <source>
        <dbReference type="ARBA" id="ARBA00023136"/>
    </source>
</evidence>
<sequence>MESDQRDPYFCVFAHMLIIINKKIKYIFTDKACWLIVLGLELLLIKSSTGDIPDCDYYDTVNLSSSQRLKNNSYLYEDVLVPAYLTGEYDYKLLPDNSRASVDKHWRGCVCKLRPCIRLCCHPHHMLINGDCDDSLKDQLERQDLYINVTLEDGSVSTRHFRKDLIVQWDLPMPCEYLYPVDDQNEEDQYTIYEDGSFLRHYDNKTLGKREYCLQPLKIESEDESSFRIFPHNCVIESEPDLGKTIMISLSLICIILTISVYAYVRKLKTFQGKCFISYMICLFLGYLCLLVDLWKLADQFCEALGYTGYFFVMAAFFWLSVISLHLWILFTGRNLESVPENQFLVFNIYAWGMAGVLTGVIFIVDHVVDGNNDENVKWMPGVGFFNCWINTNGWSALMYFYGPLALLISFNITMFILTAIRIVDIKRNLTNFIVQQERQQKLSSDKQTYSIFLRLFIIMGLTWSLEIGSYFAQGHEFWENVFLVADYLNWSQGIIIFVLFVLKRSTLRLVIQRARDGKDEQDGDGCEEEISLEDRFSRNLQ</sequence>
<gene>
    <name evidence="16" type="primary">Dana\GF24875</name>
    <name evidence="16" type="synonym">dana_GLEANR_9563</name>
    <name evidence="16" type="ORF">GF24875</name>
</gene>
<organism evidence="16 17">
    <name type="scientific">Drosophila ananassae</name>
    <name type="common">Fruit fly</name>
    <dbReference type="NCBI Taxonomy" id="7217"/>
    <lineage>
        <taxon>Eukaryota</taxon>
        <taxon>Metazoa</taxon>
        <taxon>Ecdysozoa</taxon>
        <taxon>Arthropoda</taxon>
        <taxon>Hexapoda</taxon>
        <taxon>Insecta</taxon>
        <taxon>Pterygota</taxon>
        <taxon>Neoptera</taxon>
        <taxon>Endopterygota</taxon>
        <taxon>Diptera</taxon>
        <taxon>Brachycera</taxon>
        <taxon>Muscomorpha</taxon>
        <taxon>Ephydroidea</taxon>
        <taxon>Drosophilidae</taxon>
        <taxon>Drosophila</taxon>
        <taxon>Sophophora</taxon>
    </lineage>
</organism>
<keyword evidence="10" id="KW-0675">Receptor</keyword>
<evidence type="ECO:0000259" key="15">
    <source>
        <dbReference type="PROSITE" id="PS50261"/>
    </source>
</evidence>
<keyword evidence="17" id="KW-1185">Reference proteome</keyword>
<dbReference type="FunFam" id="2.170.180.11:FF:000001">
    <property type="entry name" value="G-protein coupled receptor Mth"/>
    <property type="match status" value="1"/>
</dbReference>
<dbReference type="PROSITE" id="PS50261">
    <property type="entry name" value="G_PROTEIN_RECEP_F2_4"/>
    <property type="match status" value="1"/>
</dbReference>
<dbReference type="CDD" id="cd00251">
    <property type="entry name" value="Mth_Ecto"/>
    <property type="match status" value="1"/>
</dbReference>
<dbReference type="InterPro" id="IPR051384">
    <property type="entry name" value="Mth_GPCR"/>
</dbReference>
<evidence type="ECO:0000256" key="10">
    <source>
        <dbReference type="ARBA" id="ARBA00023170"/>
    </source>
</evidence>
<dbReference type="GeneID" id="6507503"/>
<keyword evidence="11" id="KW-0325">Glycoprotein</keyword>
<keyword evidence="4 14" id="KW-0812">Transmembrane</keyword>
<dbReference type="Gene3D" id="1.20.1070.10">
    <property type="entry name" value="Rhodopsin 7-helix transmembrane proteins"/>
    <property type="match status" value="1"/>
</dbReference>
<dbReference type="PANTHER" id="PTHR47154">
    <property type="entry name" value="G-PROTEIN COUPLED RECEPTOR MTH-RELATED"/>
    <property type="match status" value="1"/>
</dbReference>